<evidence type="ECO:0000313" key="1">
    <source>
        <dbReference type="EnsemblMetazoa" id="G3425.1:cds"/>
    </source>
</evidence>
<proteinExistence type="predicted"/>
<dbReference type="EnsemblMetazoa" id="G3425.1">
    <property type="protein sequence ID" value="G3425.1:cds"/>
    <property type="gene ID" value="G3425"/>
</dbReference>
<accession>A0A8W8MLU0</accession>
<dbReference type="AlphaFoldDB" id="A0A8W8MLU0"/>
<evidence type="ECO:0000313" key="2">
    <source>
        <dbReference type="Proteomes" id="UP000005408"/>
    </source>
</evidence>
<keyword evidence="2" id="KW-1185">Reference proteome</keyword>
<evidence type="ECO:0008006" key="3">
    <source>
        <dbReference type="Google" id="ProtNLM"/>
    </source>
</evidence>
<reference evidence="1" key="1">
    <citation type="submission" date="2022-08" db="UniProtKB">
        <authorList>
            <consortium name="EnsemblMetazoa"/>
        </authorList>
    </citation>
    <scope>IDENTIFICATION</scope>
    <source>
        <strain evidence="1">05x7-T-G4-1.051#20</strain>
    </source>
</reference>
<organism evidence="1 2">
    <name type="scientific">Magallana gigas</name>
    <name type="common">Pacific oyster</name>
    <name type="synonym">Crassostrea gigas</name>
    <dbReference type="NCBI Taxonomy" id="29159"/>
    <lineage>
        <taxon>Eukaryota</taxon>
        <taxon>Metazoa</taxon>
        <taxon>Spiralia</taxon>
        <taxon>Lophotrochozoa</taxon>
        <taxon>Mollusca</taxon>
        <taxon>Bivalvia</taxon>
        <taxon>Autobranchia</taxon>
        <taxon>Pteriomorphia</taxon>
        <taxon>Ostreida</taxon>
        <taxon>Ostreoidea</taxon>
        <taxon>Ostreidae</taxon>
        <taxon>Magallana</taxon>
    </lineage>
</organism>
<name>A0A8W8MLU0_MAGGI</name>
<dbReference type="Proteomes" id="UP000005408">
    <property type="component" value="Unassembled WGS sequence"/>
</dbReference>
<protein>
    <recommendedName>
        <fullName evidence="3">B box-type domain-containing protein</fullName>
    </recommendedName>
</protein>
<sequence>MSREEKCGLHKSRAENLCLYHRELICVGCKYDDRHKFCPQDYVAVIADIPPSDQDREGLYDVCRQLYDDVLDLEDGDFSQQEELKNKLNFLFGNFKSKINDLQTDTEKCVDETKLKCKRQYDNVKQDCSKVRIDIGKEMKELFENEQDLSEIGGKMALLRNIVDNKAKEKKACDPIHQLGLQLARVFDHAKVVTLWKEILSSEFIDSLFPPVSNPKFEHVKELDTSQGSPEVKITGCTVLLTGEIVLADNKNATVLIYTANGNFVSKIKVPFQPHDITKREGELCVTFPSRSQIGFISKSKITDAICTRGSCYGIEYGGGKLVVSCHLYGYKWLGSLCWQFRIYGTNNKLLQVVEKDRLGEWLYMSYGYFDFCPFRDQIVFLSTDGKAYQLYLTGPSRLQTLGELGSRNGEKLTALRSSGSTVITCHTESTGPIPFLASETSVLRLQGPIPSSGCEKIFENKCAGAIHFDVRSRILVVCENRGSKYVYVLKF</sequence>